<dbReference type="AlphaFoldDB" id="A0A212A9C7"/>
<protein>
    <recommendedName>
        <fullName evidence="4">DUF2059 domain-containing protein</fullName>
    </recommendedName>
</protein>
<reference evidence="2 3" key="1">
    <citation type="submission" date="2016-12" db="EMBL/GenBank/DDBJ databases">
        <title>Comparison of Traditional DNA-DNA Hybridization with In Silico Genomic Analysis.</title>
        <authorList>
            <person name="Nicholson A.C."/>
            <person name="Humrighouse B.W."/>
            <person name="Graziano J."/>
            <person name="Lasker B."/>
            <person name="Whitney A.M."/>
            <person name="Mcquiston J.R."/>
        </authorList>
    </citation>
    <scope>NUCLEOTIDE SEQUENCE [LARGE SCALE GENOMIC DNA]</scope>
    <source>
        <strain evidence="2 3">H2240</strain>
    </source>
</reference>
<dbReference type="RefSeq" id="WP_088216197.1">
    <property type="nucleotide sequence ID" value="NZ_NIPW01000028.1"/>
</dbReference>
<sequence length="288" mass="31598">MYRFSILVLSLVLAFPAETVTPVRAEGAPIATSRAEVTLLLEALHIDETLDTLRREGLAYGASIEEDLFPGRGGNRWAELVASIYAPERLKQDFLAGFAPAFLRMGAPDRQAAQMFFAGALGQKVVMLENEARVAQLDEAVEDASRDRAEEMIAQEDPRVALIDRFVEANDLTEANVVGALNANIAFYAGLNEGRAFGSPLSQEDILKDVTSQADDVRQETEDWLYSYLLMAYQPLTDAELEHYTAFTLTPAGQGLNRALFAAYDGLFEGLSHDLGRNAARFLSGQDL</sequence>
<feature type="chain" id="PRO_5013188331" description="DUF2059 domain-containing protein" evidence="1">
    <location>
        <begin position="20"/>
        <end position="288"/>
    </location>
</feature>
<keyword evidence="1" id="KW-0732">Signal</keyword>
<name>A0A212A9C7_9RHOB</name>
<gene>
    <name evidence="2" type="ORF">CDV49_14865</name>
</gene>
<evidence type="ECO:0000313" key="3">
    <source>
        <dbReference type="Proteomes" id="UP000196878"/>
    </source>
</evidence>
<comment type="caution">
    <text evidence="2">The sequence shown here is derived from an EMBL/GenBank/DDBJ whole genome shotgun (WGS) entry which is preliminary data.</text>
</comment>
<dbReference type="Proteomes" id="UP000196878">
    <property type="component" value="Unassembled WGS sequence"/>
</dbReference>
<feature type="signal peptide" evidence="1">
    <location>
        <begin position="1"/>
        <end position="19"/>
    </location>
</feature>
<evidence type="ECO:0000256" key="1">
    <source>
        <dbReference type="SAM" id="SignalP"/>
    </source>
</evidence>
<dbReference type="OrthoDB" id="7841298at2"/>
<accession>A0A212A9C7</accession>
<evidence type="ECO:0008006" key="4">
    <source>
        <dbReference type="Google" id="ProtNLM"/>
    </source>
</evidence>
<organism evidence="2 3">
    <name type="scientific">Haematobacter genomosp. 1</name>
    <dbReference type="NCBI Taxonomy" id="366618"/>
    <lineage>
        <taxon>Bacteria</taxon>
        <taxon>Pseudomonadati</taxon>
        <taxon>Pseudomonadota</taxon>
        <taxon>Alphaproteobacteria</taxon>
        <taxon>Rhodobacterales</taxon>
        <taxon>Paracoccaceae</taxon>
        <taxon>Haematobacter</taxon>
    </lineage>
</organism>
<keyword evidence="3" id="KW-1185">Reference proteome</keyword>
<evidence type="ECO:0000313" key="2">
    <source>
        <dbReference type="EMBL" id="OWJ76337.1"/>
    </source>
</evidence>
<dbReference type="EMBL" id="NIPW01000028">
    <property type="protein sequence ID" value="OWJ76337.1"/>
    <property type="molecule type" value="Genomic_DNA"/>
</dbReference>
<proteinExistence type="predicted"/>